<evidence type="ECO:0000256" key="9">
    <source>
        <dbReference type="SAM" id="MobiDB-lite"/>
    </source>
</evidence>
<protein>
    <recommendedName>
        <fullName evidence="8">Methylenetetrahydrofolate reductase</fullName>
    </recommendedName>
</protein>
<evidence type="ECO:0000256" key="4">
    <source>
        <dbReference type="ARBA" id="ARBA00022630"/>
    </source>
</evidence>
<feature type="region of interest" description="Disordered" evidence="9">
    <location>
        <begin position="1"/>
        <end position="43"/>
    </location>
</feature>
<dbReference type="PANTHER" id="PTHR45754">
    <property type="entry name" value="METHYLENETETRAHYDROFOLATE REDUCTASE"/>
    <property type="match status" value="1"/>
</dbReference>
<feature type="compositionally biased region" description="Low complexity" evidence="9">
    <location>
        <begin position="20"/>
        <end position="34"/>
    </location>
</feature>
<proteinExistence type="inferred from homology"/>
<organism evidence="10 11">
    <name type="scientific">Actinomyces israelii</name>
    <dbReference type="NCBI Taxonomy" id="1659"/>
    <lineage>
        <taxon>Bacteria</taxon>
        <taxon>Bacillati</taxon>
        <taxon>Actinomycetota</taxon>
        <taxon>Actinomycetes</taxon>
        <taxon>Actinomycetales</taxon>
        <taxon>Actinomycetaceae</taxon>
        <taxon>Actinomyces</taxon>
    </lineage>
</organism>
<evidence type="ECO:0000256" key="5">
    <source>
        <dbReference type="ARBA" id="ARBA00022827"/>
    </source>
</evidence>
<evidence type="ECO:0000256" key="6">
    <source>
        <dbReference type="ARBA" id="ARBA00023002"/>
    </source>
</evidence>
<evidence type="ECO:0000256" key="7">
    <source>
        <dbReference type="ARBA" id="ARBA00048628"/>
    </source>
</evidence>
<comment type="catalytic activity">
    <reaction evidence="7">
        <text>(6S)-5-methyl-5,6,7,8-tetrahydrofolate + NAD(+) = (6R)-5,10-methylene-5,6,7,8-tetrahydrofolate + NADH + H(+)</text>
        <dbReference type="Rhea" id="RHEA:19821"/>
        <dbReference type="ChEBI" id="CHEBI:15378"/>
        <dbReference type="ChEBI" id="CHEBI:15636"/>
        <dbReference type="ChEBI" id="CHEBI:18608"/>
        <dbReference type="ChEBI" id="CHEBI:57540"/>
        <dbReference type="ChEBI" id="CHEBI:57945"/>
        <dbReference type="EC" id="1.5.1.54"/>
    </reaction>
    <physiologicalReaction direction="right-to-left" evidence="7">
        <dbReference type="Rhea" id="RHEA:19823"/>
    </physiologicalReaction>
</comment>
<comment type="cofactor">
    <cofactor evidence="1 8">
        <name>FAD</name>
        <dbReference type="ChEBI" id="CHEBI:57692"/>
    </cofactor>
</comment>
<evidence type="ECO:0000256" key="8">
    <source>
        <dbReference type="RuleBase" id="RU003862"/>
    </source>
</evidence>
<dbReference type="Gene3D" id="3.20.20.220">
    <property type="match status" value="1"/>
</dbReference>
<dbReference type="RefSeq" id="WP_268918115.1">
    <property type="nucleotide sequence ID" value="NZ_CP124548.1"/>
</dbReference>
<reference evidence="10" key="1">
    <citation type="submission" date="2022-10" db="EMBL/GenBank/DDBJ databases">
        <title>Genome sequence of Actinomyces israelii ATCC 10048.</title>
        <authorList>
            <person name="Watt R.M."/>
            <person name="Tong W.M."/>
        </authorList>
    </citation>
    <scope>NUCLEOTIDE SEQUENCE</scope>
    <source>
        <strain evidence="10">ATCC 10048</strain>
    </source>
</reference>
<keyword evidence="5 8" id="KW-0274">FAD</keyword>
<dbReference type="SUPFAM" id="SSF51730">
    <property type="entry name" value="FAD-linked oxidoreductase"/>
    <property type="match status" value="1"/>
</dbReference>
<feature type="compositionally biased region" description="Polar residues" evidence="9">
    <location>
        <begin position="1"/>
        <end position="11"/>
    </location>
</feature>
<dbReference type="InterPro" id="IPR003171">
    <property type="entry name" value="Mehydrof_redctse-like"/>
</dbReference>
<comment type="similarity">
    <text evidence="3 8">Belongs to the methylenetetrahydrofolate reductase family.</text>
</comment>
<dbReference type="InterPro" id="IPR029041">
    <property type="entry name" value="FAD-linked_oxidoreductase-like"/>
</dbReference>
<keyword evidence="6 8" id="KW-0560">Oxidoreductase</keyword>
<accession>A0ABT4IAM9</accession>
<dbReference type="CDD" id="cd00537">
    <property type="entry name" value="MTHFR"/>
    <property type="match status" value="1"/>
</dbReference>
<comment type="pathway">
    <text evidence="2 8">One-carbon metabolism; tetrahydrofolate interconversion.</text>
</comment>
<gene>
    <name evidence="10" type="ORF">OHJ16_12120</name>
</gene>
<dbReference type="GO" id="GO:0004489">
    <property type="term" value="F:methylenetetrahydrofolate reductase [NAD(P)H] activity"/>
    <property type="evidence" value="ECO:0007669"/>
    <property type="project" value="UniProtKB-EC"/>
</dbReference>
<dbReference type="Proteomes" id="UP001072034">
    <property type="component" value="Unassembled WGS sequence"/>
</dbReference>
<evidence type="ECO:0000256" key="1">
    <source>
        <dbReference type="ARBA" id="ARBA00001974"/>
    </source>
</evidence>
<evidence type="ECO:0000313" key="11">
    <source>
        <dbReference type="Proteomes" id="UP001072034"/>
    </source>
</evidence>
<evidence type="ECO:0000313" key="10">
    <source>
        <dbReference type="EMBL" id="MCZ0858786.1"/>
    </source>
</evidence>
<feature type="region of interest" description="Disordered" evidence="9">
    <location>
        <begin position="367"/>
        <end position="388"/>
    </location>
</feature>
<dbReference type="PANTHER" id="PTHR45754:SF3">
    <property type="entry name" value="METHYLENETETRAHYDROFOLATE REDUCTASE (NADPH)"/>
    <property type="match status" value="1"/>
</dbReference>
<sequence>MTIEPTDQTSDADGALPQTARPAAPGAVPAPHAPQTARPSLSLELFPPRPGRHVTQTWGALDRLLATGPDFVSVTYRPSFVIGGTGSRTAGSGVSSAAGVAGAAPPVRVRRERNPAEDVVAHVLSRSDVPLMAHLTCIGYRRDSVVEIVRRFLDLGVRRFLALRGDPPRGRAAEDVAGELPHADDLVRVIREVESDYFGDGTRHIQIAVAAYPADIDHGTGVEVLGAKQAAGADLAITQVFYDPEDYLALRRAALYSGVTMPILPGIIPLTDLRRLTRLEALTGVGVPPDLVRTLERSDGAAAAAAGIDATLNLASAVLDGGAPGVHLYTFNRVRPALDVISHLRLGGILTGSSPDTAVQREVRRDYLNATPGGDRGPSGRMPGAARS</sequence>
<keyword evidence="11" id="KW-1185">Reference proteome</keyword>
<dbReference type="EMBL" id="JAPTMY010000030">
    <property type="protein sequence ID" value="MCZ0858786.1"/>
    <property type="molecule type" value="Genomic_DNA"/>
</dbReference>
<evidence type="ECO:0000256" key="2">
    <source>
        <dbReference type="ARBA" id="ARBA00004777"/>
    </source>
</evidence>
<evidence type="ECO:0000256" key="3">
    <source>
        <dbReference type="ARBA" id="ARBA00006743"/>
    </source>
</evidence>
<dbReference type="Pfam" id="PF02219">
    <property type="entry name" value="MTHFR"/>
    <property type="match status" value="1"/>
</dbReference>
<keyword evidence="4 8" id="KW-0285">Flavoprotein</keyword>
<comment type="caution">
    <text evidence="10">The sequence shown here is derived from an EMBL/GenBank/DDBJ whole genome shotgun (WGS) entry which is preliminary data.</text>
</comment>
<name>A0ABT4IAM9_9ACTO</name>